<feature type="transmembrane region" description="Helical" evidence="9">
    <location>
        <begin position="88"/>
        <end position="112"/>
    </location>
</feature>
<dbReference type="Gene3D" id="1.20.5.1030">
    <property type="entry name" value="Preprotein translocase secy subunit"/>
    <property type="match status" value="1"/>
</dbReference>
<dbReference type="PRINTS" id="PR01650">
    <property type="entry name" value="SECETRNLCASE"/>
</dbReference>
<organism evidence="10 11">
    <name type="scientific">Candidatus Contendibacter odensensis</name>
    <dbReference type="NCBI Taxonomy" id="1400860"/>
    <lineage>
        <taxon>Bacteria</taxon>
        <taxon>Pseudomonadati</taxon>
        <taxon>Pseudomonadota</taxon>
        <taxon>Gammaproteobacteria</taxon>
        <taxon>Candidatus Competibacteraceae</taxon>
        <taxon>Candidatus Contendibacter</taxon>
    </lineage>
</organism>
<accession>A0A2G6PDW1</accession>
<keyword evidence="2 9" id="KW-0813">Transport</keyword>
<dbReference type="PANTHER" id="PTHR33910">
    <property type="entry name" value="PROTEIN TRANSLOCASE SUBUNIT SECE"/>
    <property type="match status" value="1"/>
</dbReference>
<dbReference type="GO" id="GO:0005886">
    <property type="term" value="C:plasma membrane"/>
    <property type="evidence" value="ECO:0007669"/>
    <property type="project" value="UniProtKB-UniRule"/>
</dbReference>
<evidence type="ECO:0000313" key="11">
    <source>
        <dbReference type="Proteomes" id="UP000229278"/>
    </source>
</evidence>
<evidence type="ECO:0000256" key="6">
    <source>
        <dbReference type="ARBA" id="ARBA00022989"/>
    </source>
</evidence>
<comment type="subunit">
    <text evidence="9">Component of the Sec protein translocase complex. Heterotrimer consisting of SecY, SecE and SecG subunits. The heterotrimers can form oligomers, although 1 heterotrimer is thought to be able to translocate proteins. Interacts with the ribosome. Interacts with SecDF, and other proteins may be involved. Interacts with SecA.</text>
</comment>
<name>A0A2G6PDW1_9GAMM</name>
<evidence type="ECO:0000256" key="1">
    <source>
        <dbReference type="ARBA" id="ARBA00004370"/>
    </source>
</evidence>
<protein>
    <recommendedName>
        <fullName evidence="9">Protein translocase subunit SecE</fullName>
    </recommendedName>
</protein>
<keyword evidence="7 9" id="KW-0811">Translocation</keyword>
<dbReference type="Pfam" id="PF00584">
    <property type="entry name" value="SecE"/>
    <property type="match status" value="1"/>
</dbReference>
<evidence type="ECO:0000256" key="8">
    <source>
        <dbReference type="ARBA" id="ARBA00023136"/>
    </source>
</evidence>
<dbReference type="InterPro" id="IPR038379">
    <property type="entry name" value="SecE_sf"/>
</dbReference>
<feature type="transmembrane region" description="Helical" evidence="9">
    <location>
        <begin position="12"/>
        <end position="29"/>
    </location>
</feature>
<sequence length="117" mass="12730">MQGLSRPDMLKLLAAGSILLIALMAFYIFADYSLLMRVLALLAAGGGAVAIALQTEPGAEALEFVRGARTEVRKVVWPTRAETIQTTLAVLAMVIIMGIFLWLLDMLLLWLVRLVTG</sequence>
<comment type="function">
    <text evidence="9">Essential subunit of the Sec protein translocation channel SecYEG. Clamps together the 2 halves of SecY. May contact the channel plug during translocation.</text>
</comment>
<comment type="caution">
    <text evidence="10">The sequence shown here is derived from an EMBL/GenBank/DDBJ whole genome shotgun (WGS) entry which is preliminary data.</text>
</comment>
<evidence type="ECO:0000256" key="9">
    <source>
        <dbReference type="HAMAP-Rule" id="MF_00422"/>
    </source>
</evidence>
<keyword evidence="6 9" id="KW-1133">Transmembrane helix</keyword>
<dbReference type="GO" id="GO:0008320">
    <property type="term" value="F:protein transmembrane transporter activity"/>
    <property type="evidence" value="ECO:0007669"/>
    <property type="project" value="UniProtKB-UniRule"/>
</dbReference>
<evidence type="ECO:0000313" key="10">
    <source>
        <dbReference type="EMBL" id="PIE82702.1"/>
    </source>
</evidence>
<dbReference type="GO" id="GO:0006605">
    <property type="term" value="P:protein targeting"/>
    <property type="evidence" value="ECO:0007669"/>
    <property type="project" value="UniProtKB-UniRule"/>
</dbReference>
<evidence type="ECO:0000256" key="3">
    <source>
        <dbReference type="ARBA" id="ARBA00022475"/>
    </source>
</evidence>
<dbReference type="Proteomes" id="UP000229278">
    <property type="component" value="Unassembled WGS sequence"/>
</dbReference>
<dbReference type="AlphaFoldDB" id="A0A2G6PDW1"/>
<keyword evidence="5 9" id="KW-0653">Protein transport</keyword>
<dbReference type="PANTHER" id="PTHR33910:SF1">
    <property type="entry name" value="PROTEIN TRANSLOCASE SUBUNIT SECE"/>
    <property type="match status" value="1"/>
</dbReference>
<evidence type="ECO:0000256" key="2">
    <source>
        <dbReference type="ARBA" id="ARBA00022448"/>
    </source>
</evidence>
<proteinExistence type="inferred from homology"/>
<dbReference type="GO" id="GO:0043952">
    <property type="term" value="P:protein transport by the Sec complex"/>
    <property type="evidence" value="ECO:0007669"/>
    <property type="project" value="UniProtKB-UniRule"/>
</dbReference>
<dbReference type="NCBIfam" id="TIGR00964">
    <property type="entry name" value="secE_bact"/>
    <property type="match status" value="1"/>
</dbReference>
<gene>
    <name evidence="9 10" type="primary">secE</name>
    <name evidence="10" type="ORF">CSA09_05700</name>
</gene>
<comment type="subcellular location">
    <subcellularLocation>
        <location evidence="1">Membrane</location>
    </subcellularLocation>
</comment>
<comment type="caution">
    <text evidence="9">Lacks conserved residue(s) required for the propagation of feature annotation.</text>
</comment>
<dbReference type="InterPro" id="IPR001901">
    <property type="entry name" value="Translocase_SecE/Sec61-g"/>
</dbReference>
<dbReference type="InterPro" id="IPR005807">
    <property type="entry name" value="SecE_bac"/>
</dbReference>
<dbReference type="GO" id="GO:0065002">
    <property type="term" value="P:intracellular protein transmembrane transport"/>
    <property type="evidence" value="ECO:0007669"/>
    <property type="project" value="UniProtKB-UniRule"/>
</dbReference>
<reference evidence="10 11" key="1">
    <citation type="submission" date="2017-10" db="EMBL/GenBank/DDBJ databases">
        <title>Novel microbial diversity and functional potential in the marine mammal oral microbiome.</title>
        <authorList>
            <person name="Dudek N.K."/>
            <person name="Sun C.L."/>
            <person name="Burstein D."/>
            <person name="Kantor R.S."/>
            <person name="Aliaga Goltsman D.S."/>
            <person name="Bik E.M."/>
            <person name="Thomas B.C."/>
            <person name="Banfield J.F."/>
            <person name="Relman D.A."/>
        </authorList>
    </citation>
    <scope>NUCLEOTIDE SEQUENCE [LARGE SCALE GENOMIC DNA]</scope>
    <source>
        <strain evidence="10">DOLJORAL78_50_517</strain>
    </source>
</reference>
<dbReference type="PROSITE" id="PS01067">
    <property type="entry name" value="SECE_SEC61G"/>
    <property type="match status" value="1"/>
</dbReference>
<feature type="transmembrane region" description="Helical" evidence="9">
    <location>
        <begin position="35"/>
        <end position="53"/>
    </location>
</feature>
<dbReference type="HAMAP" id="MF_00422">
    <property type="entry name" value="SecE"/>
    <property type="match status" value="1"/>
</dbReference>
<dbReference type="EMBL" id="PDTV01000014">
    <property type="protein sequence ID" value="PIE82702.1"/>
    <property type="molecule type" value="Genomic_DNA"/>
</dbReference>
<keyword evidence="4 9" id="KW-0812">Transmembrane</keyword>
<dbReference type="GO" id="GO:0009306">
    <property type="term" value="P:protein secretion"/>
    <property type="evidence" value="ECO:0007669"/>
    <property type="project" value="UniProtKB-UniRule"/>
</dbReference>
<keyword evidence="8 9" id="KW-0472">Membrane</keyword>
<evidence type="ECO:0000256" key="5">
    <source>
        <dbReference type="ARBA" id="ARBA00022927"/>
    </source>
</evidence>
<keyword evidence="3 9" id="KW-1003">Cell membrane</keyword>
<evidence type="ECO:0000256" key="7">
    <source>
        <dbReference type="ARBA" id="ARBA00023010"/>
    </source>
</evidence>
<comment type="similarity">
    <text evidence="9">Belongs to the SecE/SEC61-gamma family.</text>
</comment>
<evidence type="ECO:0000256" key="4">
    <source>
        <dbReference type="ARBA" id="ARBA00022692"/>
    </source>
</evidence>